<feature type="transmembrane region" description="Helical" evidence="1">
    <location>
        <begin position="238"/>
        <end position="258"/>
    </location>
</feature>
<feature type="transmembrane region" description="Helical" evidence="1">
    <location>
        <begin position="34"/>
        <end position="57"/>
    </location>
</feature>
<dbReference type="OrthoDB" id="148351at2"/>
<evidence type="ECO:0000259" key="2">
    <source>
        <dbReference type="Pfam" id="PF00892"/>
    </source>
</evidence>
<evidence type="ECO:0000313" key="4">
    <source>
        <dbReference type="Proteomes" id="UP000094487"/>
    </source>
</evidence>
<accession>A0A1E3LX03</accession>
<protein>
    <submittedName>
        <fullName evidence="3">Permease</fullName>
    </submittedName>
</protein>
<dbReference type="Pfam" id="PF00892">
    <property type="entry name" value="EamA"/>
    <property type="match status" value="2"/>
</dbReference>
<dbReference type="AlphaFoldDB" id="A0A1E3LX03"/>
<feature type="transmembrane region" description="Helical" evidence="1">
    <location>
        <begin position="148"/>
        <end position="167"/>
    </location>
</feature>
<feature type="transmembrane region" description="Helical" evidence="1">
    <location>
        <begin position="211"/>
        <end position="231"/>
    </location>
</feature>
<dbReference type="Proteomes" id="UP000094487">
    <property type="component" value="Unassembled WGS sequence"/>
</dbReference>
<keyword evidence="1" id="KW-0812">Transmembrane</keyword>
<dbReference type="InterPro" id="IPR000620">
    <property type="entry name" value="EamA_dom"/>
</dbReference>
<feature type="transmembrane region" description="Helical" evidence="1">
    <location>
        <begin position="100"/>
        <end position="118"/>
    </location>
</feature>
<dbReference type="STRING" id="1888892.BFL28_14985"/>
<feature type="transmembrane region" description="Helical" evidence="1">
    <location>
        <begin position="179"/>
        <end position="199"/>
    </location>
</feature>
<comment type="caution">
    <text evidence="3">The sequence shown here is derived from an EMBL/GenBank/DDBJ whole genome shotgun (WGS) entry which is preliminary data.</text>
</comment>
<reference evidence="3 4" key="1">
    <citation type="submission" date="2016-08" db="EMBL/GenBank/DDBJ databases">
        <title>Draft genome of the agarase producing Sphingomonas sp. MCT13.</title>
        <authorList>
            <person name="D'Andrea M.M."/>
            <person name="Rossolini G.M."/>
            <person name="Thaller M.C."/>
        </authorList>
    </citation>
    <scope>NUCLEOTIDE SEQUENCE [LARGE SCALE GENOMIC DNA]</scope>
    <source>
        <strain evidence="3 4">MCT13</strain>
    </source>
</reference>
<dbReference type="PANTHER" id="PTHR22911:SF103">
    <property type="entry name" value="BLR2811 PROTEIN"/>
    <property type="match status" value="1"/>
</dbReference>
<organism evidence="3 4">
    <name type="scientific">Sphingomonas turrisvirgatae</name>
    <dbReference type="NCBI Taxonomy" id="1888892"/>
    <lineage>
        <taxon>Bacteria</taxon>
        <taxon>Pseudomonadati</taxon>
        <taxon>Pseudomonadota</taxon>
        <taxon>Alphaproteobacteria</taxon>
        <taxon>Sphingomonadales</taxon>
        <taxon>Sphingomonadaceae</taxon>
        <taxon>Sphingomonas</taxon>
    </lineage>
</organism>
<dbReference type="GO" id="GO:0016020">
    <property type="term" value="C:membrane"/>
    <property type="evidence" value="ECO:0007669"/>
    <property type="project" value="InterPro"/>
</dbReference>
<feature type="transmembrane region" description="Helical" evidence="1">
    <location>
        <begin position="69"/>
        <end position="88"/>
    </location>
</feature>
<feature type="domain" description="EamA" evidence="2">
    <location>
        <begin position="149"/>
        <end position="279"/>
    </location>
</feature>
<feature type="domain" description="EamA" evidence="2">
    <location>
        <begin position="8"/>
        <end position="140"/>
    </location>
</feature>
<gene>
    <name evidence="3" type="ORF">BFL28_14985</name>
</gene>
<keyword evidence="4" id="KW-1185">Reference proteome</keyword>
<feature type="transmembrane region" description="Helical" evidence="1">
    <location>
        <begin position="125"/>
        <end position="142"/>
    </location>
</feature>
<dbReference type="PANTHER" id="PTHR22911">
    <property type="entry name" value="ACYL-MALONYL CONDENSING ENZYME-RELATED"/>
    <property type="match status" value="1"/>
</dbReference>
<dbReference type="InterPro" id="IPR037185">
    <property type="entry name" value="EmrE-like"/>
</dbReference>
<sequence>MQHGHSMRGIALFMGCVFLFACMDTTTKYLSGHFQTPLIVAARYGVNLLLMVAVLAPRHGREMVTIKRTRWVIVRALALSVASITMALAVQRMPVAETSAILFFAPVLVTLTAGPLLGERVGSRSFAAAALGLGGVLLIVRPGSGLDALGVLFAALAMLANTSYQLLSRLLGASERTIALLFYTTLTGTIIFCALAPWFVSGRTPSGFELLLFFSLGVYGGLGHFLFTAAYRNTAASLLAPLNYMQLVFVSVLGWLVFSDLPDALSLTGMGIIAIAGILAALSSHSSPVKRSV</sequence>
<keyword evidence="1" id="KW-1133">Transmembrane helix</keyword>
<dbReference type="EMBL" id="MDDS01000017">
    <property type="protein sequence ID" value="ODP38276.1"/>
    <property type="molecule type" value="Genomic_DNA"/>
</dbReference>
<feature type="transmembrane region" description="Helical" evidence="1">
    <location>
        <begin position="264"/>
        <end position="282"/>
    </location>
</feature>
<proteinExistence type="predicted"/>
<dbReference type="SUPFAM" id="SSF103481">
    <property type="entry name" value="Multidrug resistance efflux transporter EmrE"/>
    <property type="match status" value="2"/>
</dbReference>
<evidence type="ECO:0000313" key="3">
    <source>
        <dbReference type="EMBL" id="ODP38276.1"/>
    </source>
</evidence>
<keyword evidence="1" id="KW-0472">Membrane</keyword>
<name>A0A1E3LX03_9SPHN</name>
<evidence type="ECO:0000256" key="1">
    <source>
        <dbReference type="SAM" id="Phobius"/>
    </source>
</evidence>